<evidence type="ECO:0000313" key="6">
    <source>
        <dbReference type="EMBL" id="GES14869.1"/>
    </source>
</evidence>
<dbReference type="PANTHER" id="PTHR43585">
    <property type="entry name" value="FUMIPYRROLE BIOSYNTHESIS PROTEIN C"/>
    <property type="match status" value="1"/>
</dbReference>
<dbReference type="GO" id="GO:0016874">
    <property type="term" value="F:ligase activity"/>
    <property type="evidence" value="ECO:0007669"/>
    <property type="project" value="UniProtKB-KW"/>
</dbReference>
<dbReference type="InterPro" id="IPR013815">
    <property type="entry name" value="ATP_grasp_subdomain_1"/>
</dbReference>
<keyword evidence="7" id="KW-1185">Reference proteome</keyword>
<dbReference type="GO" id="GO:0005524">
    <property type="term" value="F:ATP binding"/>
    <property type="evidence" value="ECO:0007669"/>
    <property type="project" value="UniProtKB-UniRule"/>
</dbReference>
<dbReference type="PANTHER" id="PTHR43585:SF2">
    <property type="entry name" value="ATP-GRASP ENZYME FSQD"/>
    <property type="match status" value="1"/>
</dbReference>
<dbReference type="RefSeq" id="WP_155360027.1">
    <property type="nucleotide sequence ID" value="NZ_BAAAHL010000009.1"/>
</dbReference>
<evidence type="ECO:0000256" key="2">
    <source>
        <dbReference type="ARBA" id="ARBA00022741"/>
    </source>
</evidence>
<dbReference type="Gene3D" id="3.30.470.20">
    <property type="entry name" value="ATP-grasp fold, B domain"/>
    <property type="match status" value="1"/>
</dbReference>
<gene>
    <name evidence="6" type="ORF">Amac_084660</name>
</gene>
<name>A0A5M3X429_9ACTN</name>
<evidence type="ECO:0000256" key="4">
    <source>
        <dbReference type="PROSITE-ProRule" id="PRU00409"/>
    </source>
</evidence>
<comment type="caution">
    <text evidence="6">The sequence shown here is derived from an EMBL/GenBank/DDBJ whole genome shotgun (WGS) entry which is preliminary data.</text>
</comment>
<protein>
    <submittedName>
        <fullName evidence="6">Carbamoyl phosphate synthase</fullName>
    </submittedName>
</protein>
<dbReference type="Pfam" id="PF18603">
    <property type="entry name" value="LAL_C2"/>
    <property type="match status" value="1"/>
</dbReference>
<dbReference type="Gene3D" id="3.30.1490.20">
    <property type="entry name" value="ATP-grasp fold, A domain"/>
    <property type="match status" value="1"/>
</dbReference>
<keyword evidence="1" id="KW-0436">Ligase</keyword>
<reference evidence="6 7" key="1">
    <citation type="submission" date="2019-10" db="EMBL/GenBank/DDBJ databases">
        <title>Whole genome shotgun sequence of Acrocarpospora macrocephala NBRC 16266.</title>
        <authorList>
            <person name="Ichikawa N."/>
            <person name="Kimura A."/>
            <person name="Kitahashi Y."/>
            <person name="Komaki H."/>
            <person name="Oguchi A."/>
        </authorList>
    </citation>
    <scope>NUCLEOTIDE SEQUENCE [LARGE SCALE GENOMIC DNA]</scope>
    <source>
        <strain evidence="6 7">NBRC 16266</strain>
    </source>
</reference>
<evidence type="ECO:0000259" key="5">
    <source>
        <dbReference type="PROSITE" id="PS50975"/>
    </source>
</evidence>
<dbReference type="SUPFAM" id="SSF56059">
    <property type="entry name" value="Glutathione synthetase ATP-binding domain-like"/>
    <property type="match status" value="1"/>
</dbReference>
<dbReference type="InterPro" id="IPR016185">
    <property type="entry name" value="PreATP-grasp_dom_sf"/>
</dbReference>
<evidence type="ECO:0000256" key="3">
    <source>
        <dbReference type="ARBA" id="ARBA00022840"/>
    </source>
</evidence>
<dbReference type="InterPro" id="IPR011761">
    <property type="entry name" value="ATP-grasp"/>
</dbReference>
<dbReference type="Gene3D" id="3.40.50.20">
    <property type="match status" value="1"/>
</dbReference>
<dbReference type="GO" id="GO:0046872">
    <property type="term" value="F:metal ion binding"/>
    <property type="evidence" value="ECO:0007669"/>
    <property type="project" value="InterPro"/>
</dbReference>
<dbReference type="OrthoDB" id="24041at2"/>
<dbReference type="InterPro" id="IPR040570">
    <property type="entry name" value="LAL_C2"/>
</dbReference>
<organism evidence="6 7">
    <name type="scientific">Acrocarpospora macrocephala</name>
    <dbReference type="NCBI Taxonomy" id="150177"/>
    <lineage>
        <taxon>Bacteria</taxon>
        <taxon>Bacillati</taxon>
        <taxon>Actinomycetota</taxon>
        <taxon>Actinomycetes</taxon>
        <taxon>Streptosporangiales</taxon>
        <taxon>Streptosporangiaceae</taxon>
        <taxon>Acrocarpospora</taxon>
    </lineage>
</organism>
<keyword evidence="3 4" id="KW-0067">ATP-binding</keyword>
<dbReference type="SUPFAM" id="SSF52440">
    <property type="entry name" value="PreATP-grasp domain"/>
    <property type="match status" value="1"/>
</dbReference>
<sequence>MAAELLVLGAGEEQLPLFREARLRGLRTIAVDWRDDRPGVPLADRFLRVSTRDHDAVIAALGETRPSGVVSAGSDMCLLSWHMLSRRYGTPHLYPREAADASMDKAAFHRIARSAGLPGYRWAVTRRAEPMPGLEFPVVVKPVDASGGKGVALVREPSALVAALAAALAHSVCGEVVVEEFREGRNITVEVFLRDGAAAFSVLTEKRVIPGPGFLIGGHTCPAQIAAESRRRIVEAALRLCAAMGWRDGPAHFDVILAPDGTPYVLEVGARLCGNGYPRLTRAVYGVDTVGALISLALGEPYDLTPRRHGHGIIHVLRSPYEWDGVLARVDGLDEVRALPGVADAEVVTPVGAPVHPFTQSGHKLGYLVVTGDSAEDAEATLKTALATLRLVITRGPR</sequence>
<dbReference type="InterPro" id="IPR052032">
    <property type="entry name" value="ATP-dep_AA_Ligase"/>
</dbReference>
<dbReference type="Pfam" id="PF13535">
    <property type="entry name" value="ATP-grasp_4"/>
    <property type="match status" value="1"/>
</dbReference>
<feature type="domain" description="ATP-grasp" evidence="5">
    <location>
        <begin position="109"/>
        <end position="298"/>
    </location>
</feature>
<dbReference type="PROSITE" id="PS50975">
    <property type="entry name" value="ATP_GRASP"/>
    <property type="match status" value="1"/>
</dbReference>
<evidence type="ECO:0000256" key="1">
    <source>
        <dbReference type="ARBA" id="ARBA00022598"/>
    </source>
</evidence>
<proteinExistence type="predicted"/>
<dbReference type="EMBL" id="BLAE01000065">
    <property type="protein sequence ID" value="GES14869.1"/>
    <property type="molecule type" value="Genomic_DNA"/>
</dbReference>
<accession>A0A5M3X429</accession>
<dbReference type="AlphaFoldDB" id="A0A5M3X429"/>
<keyword evidence="2 4" id="KW-0547">Nucleotide-binding</keyword>
<evidence type="ECO:0000313" key="7">
    <source>
        <dbReference type="Proteomes" id="UP000331127"/>
    </source>
</evidence>
<dbReference type="Proteomes" id="UP000331127">
    <property type="component" value="Unassembled WGS sequence"/>
</dbReference>